<dbReference type="Pfam" id="PF18962">
    <property type="entry name" value="Por_Secre_tail"/>
    <property type="match status" value="1"/>
</dbReference>
<dbReference type="InterPro" id="IPR011043">
    <property type="entry name" value="Gal_Oxase/kelch_b-propeller"/>
</dbReference>
<dbReference type="NCBIfam" id="TIGR04183">
    <property type="entry name" value="Por_Secre_tail"/>
    <property type="match status" value="1"/>
</dbReference>
<dbReference type="InterPro" id="IPR006652">
    <property type="entry name" value="Kelch_1"/>
</dbReference>
<dbReference type="EC" id="1.1.3.9" evidence="2"/>
<accession>A0A369QNJ3</accession>
<dbReference type="PANTHER" id="PTHR45632:SF26">
    <property type="entry name" value="BTB DOMAIN-CONTAINING PROTEIN"/>
    <property type="match status" value="1"/>
</dbReference>
<dbReference type="InterPro" id="IPR013783">
    <property type="entry name" value="Ig-like_fold"/>
</dbReference>
<dbReference type="SUPFAM" id="SSF49299">
    <property type="entry name" value="PKD domain"/>
    <property type="match status" value="2"/>
</dbReference>
<dbReference type="OrthoDB" id="7794186at2"/>
<sequence>MRLSRIPLLIVFIFFYYLPTFAQTISPTGSLKVARWDHESQVLSNGNVLIFGGNNGYMQNKIILSSAEVYDSNTKTWSLTGSLHEAREEFPSVILHDGSVLAIGGMNQKEESISSCEVYNATSGSWRNVSNMLTPRSHHAAVKLRDGRVLVAGGLNGTKSEIYNPAEDSWTASGDMQLEHGAGLAMVMLDNGKVLATGGQYNPNRAEIFDPVSQKWALLSAPTVYKHSFHSIVRLNSGYFLLVGTQEFNSTDQLGAEVYNPQGEYFARTGNLLTNVGVASMVTLSDGRVLLYSLGDITNPLDTKSIQVYNPGGNWTANKTSSFGAHLATANLLPDGTVLLAGGSFTTGNGASNLCFLALQDGYTFCRPADKTLAVNGSVNCNGKSATISLPRTEVGTSYVAYIGNTPVSDMKDGKTGSLTINLYPDFLAIGKNVIKVKVRNLGCPDYFLNDTALVDIQLPTLAKPSIQAAGPTVFCAGGQVQLSGPTGMAGYQWSNGQSTEKIMVSSSGFYRLRVKDAAGCYSPYSEVIEVQATPTNIDLGLNETICVNALPRLITGYAPLGGTWSGKGVSSAGMFNPAMAGVGEHRLTYTFCNKSAVKTIQVTPLPKITDFTIQANQDILCYGSYTRVVLYNVVPRAKYEIYQGNQLIDTIYPENTYTDFFTNPIKENTYIRVKGTALNECGSDTLSKKYFFNLFVNPHIKVQTNTPVICKKEAPVIYVVKSEPEVLYQLQNGFLDIGAPQMGNGDTLKFQTGPLSKATTFSVAAKKSYCTTTLLQTVTVKVSGPSAYFTVNTYNPEVGEAVTILNSSLNENGKYEWNFGPGASILNSTEKNPATITYPTPGTYNITLTCTGPDGCVDVTIRTVTVINPVTPAPQSYSLSSVYGEMAAIGSTYDSEENSYTFLKSEFAQYGTYHYSPAGDDLVVKKQSANHRDNWQTLVKYNSKGLVQWATYLSHASNWVKGGDVKTDVEGNVYVSYFHGEHLDSIQAFSTDGSSVIFDPPHDGHNNTAVVILKYNKNGILQWHATYLDTYTTSKTTLALDNNLNVYCGSETKLCKLDKNGKILWTKAQGYSDLKIDSQSKIWGLRVDALVLDKYDASGNVLFRSNPPVKIGEAALHITPLYLNLDKQDNLYVSGIFAGEFALDKYSLSNNYNPADGHKDIFLGKLNKSGSLSWLKQVGTSEEEPLKGMDVKNDKIILFGKTAGNNISYNRLPDKTYRDNLNFAAGGSFVGLTDTSATENMRLVKINDGVDSYLNYHNNLISFSKKQDNVLFALPLKRGLILNQEINIKPIFSFQSNIISFRSDLALLFRPVPPVSYFTSANSICVGGTIQFSDASSENPSSWNWSIPGAVPAASSERNPQIKFEKPGTYTVSLTSTNAIGTGNTYSKKIMVEDFPVIRISPGIVCEGTDLTLTASGASTYNWGNGKTGASFSLTNVKRDTTITVTGRNAAGCETKVNHTINVIPTPEVRILTGLGPICQDAAPINLPAASPAGGNYSGPGVTRGIFNPALAKIGKNTIIYTYTNSNGCTGIATLDVMVKSRPNVSFASLIPVCLGQSVINLTGGFPEGGTYSGNGVSNGIFNPHEAGVGTHLITYSYTLNGCTTTATRDIIVTPEPQAPQVPTKWFYCLDSHVDTLLAGTQDYIRWYSVPEGGSALDISLLTKSNKVGTTDYYISTMVNGCESKRTKIAVTITSPPEVNAGSDQSICIGAGTIQLSGFSPAGGTWLGKGVSSTGIFSPLEAGIGNHTLIYSFTQNGCSVSGSKIVTVMESPVTTLSPFNQTICSSNNAFILTGGKPTRGEYSGPGVIDGVFNATIAGTGKHSIVYTYTANGCTTSAVQVITVSTCTGVKESESAKSLLLYPNPTKDKIHVAMNFATGTALQLKLVDAKGVTLLEQNFNLVSGKFNQILNLKDKSKGVYLLQLLTDKEIINKRIILE</sequence>
<dbReference type="SUPFAM" id="SSF50965">
    <property type="entry name" value="Galactose oxidase, central domain"/>
    <property type="match status" value="1"/>
</dbReference>
<organism evidence="2 3">
    <name type="scientific">Adhaeribacter pallidiroseus</name>
    <dbReference type="NCBI Taxonomy" id="2072847"/>
    <lineage>
        <taxon>Bacteria</taxon>
        <taxon>Pseudomonadati</taxon>
        <taxon>Bacteroidota</taxon>
        <taxon>Cytophagia</taxon>
        <taxon>Cytophagales</taxon>
        <taxon>Hymenobacteraceae</taxon>
        <taxon>Adhaeribacter</taxon>
    </lineage>
</organism>
<dbReference type="EMBL" id="QASA01000001">
    <property type="protein sequence ID" value="RDC63788.1"/>
    <property type="molecule type" value="Genomic_DNA"/>
</dbReference>
<protein>
    <submittedName>
        <fullName evidence="2">Galactose oxidase</fullName>
        <ecNumber evidence="2">1.1.3.9</ecNumber>
    </submittedName>
</protein>
<evidence type="ECO:0000259" key="1">
    <source>
        <dbReference type="PROSITE" id="PS50093"/>
    </source>
</evidence>
<dbReference type="SUPFAM" id="SSF117281">
    <property type="entry name" value="Kelch motif"/>
    <property type="match status" value="1"/>
</dbReference>
<keyword evidence="2" id="KW-0560">Oxidoreductase</keyword>
<dbReference type="InterPro" id="IPR026444">
    <property type="entry name" value="Secre_tail"/>
</dbReference>
<dbReference type="SMART" id="SM00089">
    <property type="entry name" value="PKD"/>
    <property type="match status" value="3"/>
</dbReference>
<dbReference type="Pfam" id="PF00801">
    <property type="entry name" value="PKD"/>
    <property type="match status" value="1"/>
</dbReference>
<dbReference type="SMART" id="SM00612">
    <property type="entry name" value="Kelch"/>
    <property type="match status" value="4"/>
</dbReference>
<evidence type="ECO:0000313" key="2">
    <source>
        <dbReference type="EMBL" id="RDC63788.1"/>
    </source>
</evidence>
<dbReference type="InterPro" id="IPR000601">
    <property type="entry name" value="PKD_dom"/>
</dbReference>
<name>A0A369QNJ3_9BACT</name>
<dbReference type="PANTHER" id="PTHR45632">
    <property type="entry name" value="LD33804P"/>
    <property type="match status" value="1"/>
</dbReference>
<comment type="caution">
    <text evidence="2">The sequence shown here is derived from an EMBL/GenBank/DDBJ whole genome shotgun (WGS) entry which is preliminary data.</text>
</comment>
<dbReference type="CDD" id="cd00146">
    <property type="entry name" value="PKD"/>
    <property type="match status" value="2"/>
</dbReference>
<dbReference type="GO" id="GO:0045480">
    <property type="term" value="F:galactose oxidase activity"/>
    <property type="evidence" value="ECO:0007669"/>
    <property type="project" value="UniProtKB-EC"/>
</dbReference>
<feature type="domain" description="PKD" evidence="1">
    <location>
        <begin position="1314"/>
        <end position="1394"/>
    </location>
</feature>
<dbReference type="Pfam" id="PF01344">
    <property type="entry name" value="Kelch_1"/>
    <property type="match status" value="2"/>
</dbReference>
<dbReference type="Gene3D" id="2.120.10.80">
    <property type="entry name" value="Kelch-type beta propeller"/>
    <property type="match status" value="1"/>
</dbReference>
<dbReference type="Gene3D" id="2.60.40.10">
    <property type="entry name" value="Immunoglobulins"/>
    <property type="match status" value="2"/>
</dbReference>
<dbReference type="PROSITE" id="PS50093">
    <property type="entry name" value="PKD"/>
    <property type="match status" value="2"/>
</dbReference>
<keyword evidence="3" id="KW-1185">Reference proteome</keyword>
<evidence type="ECO:0000313" key="3">
    <source>
        <dbReference type="Proteomes" id="UP000253919"/>
    </source>
</evidence>
<dbReference type="InterPro" id="IPR022409">
    <property type="entry name" value="PKD/Chitinase_dom"/>
</dbReference>
<dbReference type="Pfam" id="PF19081">
    <property type="entry name" value="Ig_7"/>
    <property type="match status" value="1"/>
</dbReference>
<proteinExistence type="predicted"/>
<dbReference type="Gene3D" id="2.130.10.80">
    <property type="entry name" value="Galactose oxidase/kelch, beta-propeller"/>
    <property type="match status" value="1"/>
</dbReference>
<dbReference type="InterPro" id="IPR015915">
    <property type="entry name" value="Kelch-typ_b-propeller"/>
</dbReference>
<dbReference type="InterPro" id="IPR044023">
    <property type="entry name" value="Ig_7"/>
</dbReference>
<dbReference type="Proteomes" id="UP000253919">
    <property type="component" value="Unassembled WGS sequence"/>
</dbReference>
<dbReference type="InterPro" id="IPR037293">
    <property type="entry name" value="Gal_Oxidase_central_sf"/>
</dbReference>
<dbReference type="InterPro" id="IPR035986">
    <property type="entry name" value="PKD_dom_sf"/>
</dbReference>
<gene>
    <name evidence="2" type="primary">gaoA</name>
    <name evidence="2" type="ORF">AHMF7616_02397</name>
</gene>
<feature type="domain" description="PKD" evidence="1">
    <location>
        <begin position="786"/>
        <end position="874"/>
    </location>
</feature>
<reference evidence="2 3" key="1">
    <citation type="submission" date="2018-04" db="EMBL/GenBank/DDBJ databases">
        <title>Adhaeribacter sp. HMF7616 genome sequencing and assembly.</title>
        <authorList>
            <person name="Kang H."/>
            <person name="Kang J."/>
            <person name="Cha I."/>
            <person name="Kim H."/>
            <person name="Joh K."/>
        </authorList>
    </citation>
    <scope>NUCLEOTIDE SEQUENCE [LARGE SCALE GENOMIC DNA]</scope>
    <source>
        <strain evidence="2 3">HMF7616</strain>
    </source>
</reference>